<organism evidence="4 5">
    <name type="scientific">Acidiphilium cryptum (strain JF-5)</name>
    <dbReference type="NCBI Taxonomy" id="349163"/>
    <lineage>
        <taxon>Bacteria</taxon>
        <taxon>Pseudomonadati</taxon>
        <taxon>Pseudomonadota</taxon>
        <taxon>Alphaproteobacteria</taxon>
        <taxon>Acetobacterales</taxon>
        <taxon>Acidocellaceae</taxon>
        <taxon>Acidiphilium</taxon>
    </lineage>
</organism>
<evidence type="ECO:0000313" key="5">
    <source>
        <dbReference type="Proteomes" id="UP000000245"/>
    </source>
</evidence>
<dbReference type="eggNOG" id="COG1879">
    <property type="taxonomic scope" value="Bacteria"/>
</dbReference>
<feature type="domain" description="Periplasmic binding protein" evidence="3">
    <location>
        <begin position="40"/>
        <end position="297"/>
    </location>
</feature>
<dbReference type="CDD" id="cd06314">
    <property type="entry name" value="PBP1_tmGBP"/>
    <property type="match status" value="1"/>
</dbReference>
<name>A5FYX5_ACICJ</name>
<evidence type="ECO:0000259" key="3">
    <source>
        <dbReference type="Pfam" id="PF13407"/>
    </source>
</evidence>
<dbReference type="KEGG" id="acr:Acry_1601"/>
<dbReference type="GO" id="GO:0030288">
    <property type="term" value="C:outer membrane-bounded periplasmic space"/>
    <property type="evidence" value="ECO:0007669"/>
    <property type="project" value="TreeGrafter"/>
</dbReference>
<dbReference type="AlphaFoldDB" id="A5FYX5"/>
<dbReference type="Pfam" id="PF13407">
    <property type="entry name" value="Peripla_BP_4"/>
    <property type="match status" value="1"/>
</dbReference>
<dbReference type="InterPro" id="IPR006311">
    <property type="entry name" value="TAT_signal"/>
</dbReference>
<protein>
    <submittedName>
        <fullName evidence="4">Monosaccharide ABC transporter substrate-binding protein, CUT2 family</fullName>
    </submittedName>
</protein>
<keyword evidence="5" id="KW-1185">Reference proteome</keyword>
<evidence type="ECO:0000256" key="2">
    <source>
        <dbReference type="ARBA" id="ARBA00007639"/>
    </source>
</evidence>
<dbReference type="EMBL" id="CP000697">
    <property type="protein sequence ID" value="ABQ30807.1"/>
    <property type="molecule type" value="Genomic_DNA"/>
</dbReference>
<dbReference type="RefSeq" id="WP_007421776.1">
    <property type="nucleotide sequence ID" value="NC_009484.1"/>
</dbReference>
<proteinExistence type="inferred from homology"/>
<evidence type="ECO:0000256" key="1">
    <source>
        <dbReference type="ARBA" id="ARBA00004418"/>
    </source>
</evidence>
<dbReference type="PANTHER" id="PTHR30036">
    <property type="entry name" value="D-XYLOSE-BINDING PERIPLASMIC PROTEIN"/>
    <property type="match status" value="1"/>
</dbReference>
<dbReference type="SUPFAM" id="SSF53822">
    <property type="entry name" value="Periplasmic binding protein-like I"/>
    <property type="match status" value="1"/>
</dbReference>
<comment type="similarity">
    <text evidence="2">Belongs to the bacterial solute-binding protein 2 family.</text>
</comment>
<dbReference type="PANTHER" id="PTHR30036:SF7">
    <property type="entry name" value="ABC TRANSPORTER PERIPLASMIC-BINDING PROTEIN YPHF"/>
    <property type="match status" value="1"/>
</dbReference>
<dbReference type="STRING" id="349163.Acry_1601"/>
<dbReference type="InterPro" id="IPR028082">
    <property type="entry name" value="Peripla_BP_I"/>
</dbReference>
<dbReference type="PROSITE" id="PS51318">
    <property type="entry name" value="TAT"/>
    <property type="match status" value="1"/>
</dbReference>
<dbReference type="HOGENOM" id="CLU_037628_3_3_5"/>
<sequence>MTRNTLIRAGRRDILKLAGAGAAAGLAMPAIARANKRYTIAVVPKSLDNPVFYTAHYGAMQRAKELGDVDLIWTASASSDASQEAEIVQNLITRHVDGMAIDANAPQPLIAPVNEAVEKGIVTITWDSDVPGSKRQVYYGVDNTKMGVSMGEQALKFMGTKGKVILISGGPGATNLNARLAGVKQVMGKHKGIEFLGPYFDNDDLTKAQELIDNVLTAHPDAGAIVDVAAVAFFGKLSAMPKLIANRGKVKIIGSDVLAPEIPLVEKGYVQALVGQDYWGWGYQTVTIIHNMLTNKKCHYPTLVPQAMPVVTKANAAHWVKLWDEAKTPAGAAKAFREAPIGCMG</sequence>
<dbReference type="InterPro" id="IPR025997">
    <property type="entry name" value="SBP_2_dom"/>
</dbReference>
<accession>A5FYX5</accession>
<comment type="subcellular location">
    <subcellularLocation>
        <location evidence="1">Periplasm</location>
    </subcellularLocation>
</comment>
<dbReference type="GO" id="GO:0030246">
    <property type="term" value="F:carbohydrate binding"/>
    <property type="evidence" value="ECO:0007669"/>
    <property type="project" value="TreeGrafter"/>
</dbReference>
<dbReference type="InterPro" id="IPR050555">
    <property type="entry name" value="Bact_Solute-Bind_Prot2"/>
</dbReference>
<gene>
    <name evidence="4" type="ordered locus">Acry_1601</name>
</gene>
<evidence type="ECO:0000313" key="4">
    <source>
        <dbReference type="EMBL" id="ABQ30807.1"/>
    </source>
</evidence>
<dbReference type="Gene3D" id="3.40.50.2300">
    <property type="match status" value="2"/>
</dbReference>
<reference evidence="4 5" key="1">
    <citation type="submission" date="2007-05" db="EMBL/GenBank/DDBJ databases">
        <title>Complete sequence of chromosome of Acidiphilium cryptum JF-5.</title>
        <authorList>
            <consortium name="US DOE Joint Genome Institute"/>
            <person name="Copeland A."/>
            <person name="Lucas S."/>
            <person name="Lapidus A."/>
            <person name="Barry K."/>
            <person name="Detter J.C."/>
            <person name="Glavina del Rio T."/>
            <person name="Hammon N."/>
            <person name="Israni S."/>
            <person name="Dalin E."/>
            <person name="Tice H."/>
            <person name="Pitluck S."/>
            <person name="Sims D."/>
            <person name="Brettin T."/>
            <person name="Bruce D."/>
            <person name="Han C."/>
            <person name="Schmutz J."/>
            <person name="Larimer F."/>
            <person name="Land M."/>
            <person name="Hauser L."/>
            <person name="Kyrpides N."/>
            <person name="Kim E."/>
            <person name="Magnuson T."/>
            <person name="Richardson P."/>
        </authorList>
    </citation>
    <scope>NUCLEOTIDE SEQUENCE [LARGE SCALE GENOMIC DNA]</scope>
    <source>
        <strain evidence="4 5">JF-5</strain>
    </source>
</reference>
<dbReference type="Proteomes" id="UP000000245">
    <property type="component" value="Chromosome"/>
</dbReference>